<dbReference type="AlphaFoldDB" id="A0AAV5KJ78"/>
<dbReference type="EMBL" id="BPVZ01000066">
    <property type="protein sequence ID" value="GKV24655.1"/>
    <property type="molecule type" value="Genomic_DNA"/>
</dbReference>
<keyword evidence="2" id="KW-1185">Reference proteome</keyword>
<comment type="caution">
    <text evidence="1">The sequence shown here is derived from an EMBL/GenBank/DDBJ whole genome shotgun (WGS) entry which is preliminary data.</text>
</comment>
<dbReference type="Proteomes" id="UP001054252">
    <property type="component" value="Unassembled WGS sequence"/>
</dbReference>
<gene>
    <name evidence="1" type="ORF">SLEP1_g34239</name>
</gene>
<reference evidence="1 2" key="1">
    <citation type="journal article" date="2021" name="Commun. Biol.">
        <title>The genome of Shorea leprosula (Dipterocarpaceae) highlights the ecological relevance of drought in aseasonal tropical rainforests.</title>
        <authorList>
            <person name="Ng K.K.S."/>
            <person name="Kobayashi M.J."/>
            <person name="Fawcett J.A."/>
            <person name="Hatakeyama M."/>
            <person name="Paape T."/>
            <person name="Ng C.H."/>
            <person name="Ang C.C."/>
            <person name="Tnah L.H."/>
            <person name="Lee C.T."/>
            <person name="Nishiyama T."/>
            <person name="Sese J."/>
            <person name="O'Brien M.J."/>
            <person name="Copetti D."/>
            <person name="Mohd Noor M.I."/>
            <person name="Ong R.C."/>
            <person name="Putra M."/>
            <person name="Sireger I.Z."/>
            <person name="Indrioko S."/>
            <person name="Kosugi Y."/>
            <person name="Izuno A."/>
            <person name="Isagi Y."/>
            <person name="Lee S.L."/>
            <person name="Shimizu K.K."/>
        </authorList>
    </citation>
    <scope>NUCLEOTIDE SEQUENCE [LARGE SCALE GENOMIC DNA]</scope>
    <source>
        <strain evidence="1">214</strain>
    </source>
</reference>
<sequence>MTVGLSPIQPVGRPIARVPITERSRDSPTRCRAIFTVPNENYKITPSLFIFLSSRFSPWYPSSSPAPALFLSDTSVVLFVSCSHGTRTVAGGNPDLDLLVFTNLDMSSIPTFSLKYCCYESGADEGR</sequence>
<organism evidence="1 2">
    <name type="scientific">Rubroshorea leprosula</name>
    <dbReference type="NCBI Taxonomy" id="152421"/>
    <lineage>
        <taxon>Eukaryota</taxon>
        <taxon>Viridiplantae</taxon>
        <taxon>Streptophyta</taxon>
        <taxon>Embryophyta</taxon>
        <taxon>Tracheophyta</taxon>
        <taxon>Spermatophyta</taxon>
        <taxon>Magnoliopsida</taxon>
        <taxon>eudicotyledons</taxon>
        <taxon>Gunneridae</taxon>
        <taxon>Pentapetalae</taxon>
        <taxon>rosids</taxon>
        <taxon>malvids</taxon>
        <taxon>Malvales</taxon>
        <taxon>Dipterocarpaceae</taxon>
        <taxon>Rubroshorea</taxon>
    </lineage>
</organism>
<evidence type="ECO:0000313" key="2">
    <source>
        <dbReference type="Proteomes" id="UP001054252"/>
    </source>
</evidence>
<name>A0AAV5KJ78_9ROSI</name>
<protein>
    <submittedName>
        <fullName evidence="1">Uncharacterized protein</fullName>
    </submittedName>
</protein>
<evidence type="ECO:0000313" key="1">
    <source>
        <dbReference type="EMBL" id="GKV24655.1"/>
    </source>
</evidence>
<accession>A0AAV5KJ78</accession>
<proteinExistence type="predicted"/>